<dbReference type="AlphaFoldDB" id="A0A510UZ51"/>
<sequence>MGARSGGAGAGLVLGPAGCELVGLVVKVASAIGPPGSGCRAGGLVVGRGYNA</sequence>
<dbReference type="Proteomes" id="UP000321386">
    <property type="component" value="Unassembled WGS sequence"/>
</dbReference>
<organism evidence="1 2">
    <name type="scientific">Cellulomonas persica</name>
    <dbReference type="NCBI Taxonomy" id="76861"/>
    <lineage>
        <taxon>Bacteria</taxon>
        <taxon>Bacillati</taxon>
        <taxon>Actinomycetota</taxon>
        <taxon>Actinomycetes</taxon>
        <taxon>Micrococcales</taxon>
        <taxon>Cellulomonadaceae</taxon>
        <taxon>Cellulomonas</taxon>
    </lineage>
</organism>
<comment type="caution">
    <text evidence="1">The sequence shown here is derived from an EMBL/GenBank/DDBJ whole genome shotgun (WGS) entry which is preliminary data.</text>
</comment>
<proteinExistence type="predicted"/>
<evidence type="ECO:0000313" key="2">
    <source>
        <dbReference type="Proteomes" id="UP000321386"/>
    </source>
</evidence>
<accession>A0A510UZ51</accession>
<reference evidence="1 2" key="1">
    <citation type="submission" date="2019-07" db="EMBL/GenBank/DDBJ databases">
        <title>Whole genome shotgun sequence of Cellulomonas persica NBRC 101101.</title>
        <authorList>
            <person name="Hosoyama A."/>
            <person name="Uohara A."/>
            <person name="Ohji S."/>
            <person name="Ichikawa N."/>
        </authorList>
    </citation>
    <scope>NUCLEOTIDE SEQUENCE [LARGE SCALE GENOMIC DNA]</scope>
    <source>
        <strain evidence="1 2">NBRC 101101</strain>
    </source>
</reference>
<gene>
    <name evidence="1" type="ORF">CPE01_25440</name>
</gene>
<name>A0A510UZ51_9CELL</name>
<protein>
    <submittedName>
        <fullName evidence="1">Uncharacterized protein</fullName>
    </submittedName>
</protein>
<keyword evidence="2" id="KW-1185">Reference proteome</keyword>
<evidence type="ECO:0000313" key="1">
    <source>
        <dbReference type="EMBL" id="GEK18811.1"/>
    </source>
</evidence>
<dbReference type="EMBL" id="BJUA01000013">
    <property type="protein sequence ID" value="GEK18811.1"/>
    <property type="molecule type" value="Genomic_DNA"/>
</dbReference>